<keyword evidence="2" id="KW-0732">Signal</keyword>
<name>A0AAN6WRI4_9PEZI</name>
<feature type="chain" id="PRO_5042849680" evidence="2">
    <location>
        <begin position="20"/>
        <end position="210"/>
    </location>
</feature>
<dbReference type="AlphaFoldDB" id="A0AAN6WRI4"/>
<feature type="region of interest" description="Disordered" evidence="1">
    <location>
        <begin position="151"/>
        <end position="185"/>
    </location>
</feature>
<gene>
    <name evidence="3" type="ORF">QBC35DRAFT_30493</name>
</gene>
<reference evidence="3" key="1">
    <citation type="journal article" date="2023" name="Mol. Phylogenet. Evol.">
        <title>Genome-scale phylogeny and comparative genomics of the fungal order Sordariales.</title>
        <authorList>
            <person name="Hensen N."/>
            <person name="Bonometti L."/>
            <person name="Westerberg I."/>
            <person name="Brannstrom I.O."/>
            <person name="Guillou S."/>
            <person name="Cros-Aarteil S."/>
            <person name="Calhoun S."/>
            <person name="Haridas S."/>
            <person name="Kuo A."/>
            <person name="Mondo S."/>
            <person name="Pangilinan J."/>
            <person name="Riley R."/>
            <person name="LaButti K."/>
            <person name="Andreopoulos B."/>
            <person name="Lipzen A."/>
            <person name="Chen C."/>
            <person name="Yan M."/>
            <person name="Daum C."/>
            <person name="Ng V."/>
            <person name="Clum A."/>
            <person name="Steindorff A."/>
            <person name="Ohm R.A."/>
            <person name="Martin F."/>
            <person name="Silar P."/>
            <person name="Natvig D.O."/>
            <person name="Lalanne C."/>
            <person name="Gautier V."/>
            <person name="Ament-Velasquez S.L."/>
            <person name="Kruys A."/>
            <person name="Hutchinson M.I."/>
            <person name="Powell A.J."/>
            <person name="Barry K."/>
            <person name="Miller A.N."/>
            <person name="Grigoriev I.V."/>
            <person name="Debuchy R."/>
            <person name="Gladieux P."/>
            <person name="Hiltunen Thoren M."/>
            <person name="Johannesson H."/>
        </authorList>
    </citation>
    <scope>NUCLEOTIDE SEQUENCE</scope>
    <source>
        <strain evidence="3">PSN309</strain>
    </source>
</reference>
<accession>A0AAN6WRI4</accession>
<evidence type="ECO:0000313" key="4">
    <source>
        <dbReference type="Proteomes" id="UP001302126"/>
    </source>
</evidence>
<feature type="signal peptide" evidence="2">
    <location>
        <begin position="1"/>
        <end position="19"/>
    </location>
</feature>
<dbReference type="PANTHER" id="PTHR40640:SF1">
    <property type="entry name" value="ANCHORED GLYCOPROTEIN, PUTATIVE (AFU_ORTHOLOGUE AFUA_8G04860)-RELATED"/>
    <property type="match status" value="1"/>
</dbReference>
<dbReference type="EMBL" id="MU864462">
    <property type="protein sequence ID" value="KAK4185087.1"/>
    <property type="molecule type" value="Genomic_DNA"/>
</dbReference>
<comment type="caution">
    <text evidence="3">The sequence shown here is derived from an EMBL/GenBank/DDBJ whole genome shotgun (WGS) entry which is preliminary data.</text>
</comment>
<keyword evidence="4" id="KW-1185">Reference proteome</keyword>
<dbReference type="Proteomes" id="UP001302126">
    <property type="component" value="Unassembled WGS sequence"/>
</dbReference>
<reference evidence="3" key="2">
    <citation type="submission" date="2023-05" db="EMBL/GenBank/DDBJ databases">
        <authorList>
            <consortium name="Lawrence Berkeley National Laboratory"/>
            <person name="Steindorff A."/>
            <person name="Hensen N."/>
            <person name="Bonometti L."/>
            <person name="Westerberg I."/>
            <person name="Brannstrom I.O."/>
            <person name="Guillou S."/>
            <person name="Cros-Aarteil S."/>
            <person name="Calhoun S."/>
            <person name="Haridas S."/>
            <person name="Kuo A."/>
            <person name="Mondo S."/>
            <person name="Pangilinan J."/>
            <person name="Riley R."/>
            <person name="Labutti K."/>
            <person name="Andreopoulos B."/>
            <person name="Lipzen A."/>
            <person name="Chen C."/>
            <person name="Yanf M."/>
            <person name="Daum C."/>
            <person name="Ng V."/>
            <person name="Clum A."/>
            <person name="Ohm R."/>
            <person name="Martin F."/>
            <person name="Silar P."/>
            <person name="Natvig D."/>
            <person name="Lalanne C."/>
            <person name="Gautier V."/>
            <person name="Ament-Velasquez S.L."/>
            <person name="Kruys A."/>
            <person name="Hutchinson M.I."/>
            <person name="Powell A.J."/>
            <person name="Barry K."/>
            <person name="Miller A.N."/>
            <person name="Grigoriev I.V."/>
            <person name="Debuchy R."/>
            <person name="Gladieux P."/>
            <person name="Thoren M.H."/>
            <person name="Johannesson H."/>
        </authorList>
    </citation>
    <scope>NUCLEOTIDE SEQUENCE</scope>
    <source>
        <strain evidence="3">PSN309</strain>
    </source>
</reference>
<evidence type="ECO:0000313" key="3">
    <source>
        <dbReference type="EMBL" id="KAK4185087.1"/>
    </source>
</evidence>
<feature type="compositionally biased region" description="Low complexity" evidence="1">
    <location>
        <begin position="151"/>
        <end position="169"/>
    </location>
</feature>
<evidence type="ECO:0000256" key="2">
    <source>
        <dbReference type="SAM" id="SignalP"/>
    </source>
</evidence>
<sequence>MVRASTLLTSATLAAVSAAQQAATTSVTSLIMPMLGDDQTIWASVMSAGPDATQYFIACSPDMDDTECGLANGFTVVNGPSTLSVSMAMVTVTAAFSCKLDGRNAVCTGSTTDVEEKTLDIMSETMSNYSQFAYPVTITAGLEKLAAATGGSVAPSTTGTGTGAAAPTGTSGGEGAGSGTSSSTAGVPRITGNAVVMGAAALVGGAAMLL</sequence>
<protein>
    <submittedName>
        <fullName evidence="3">Uncharacterized protein</fullName>
    </submittedName>
</protein>
<evidence type="ECO:0000256" key="1">
    <source>
        <dbReference type="SAM" id="MobiDB-lite"/>
    </source>
</evidence>
<proteinExistence type="predicted"/>
<organism evidence="3 4">
    <name type="scientific">Podospora australis</name>
    <dbReference type="NCBI Taxonomy" id="1536484"/>
    <lineage>
        <taxon>Eukaryota</taxon>
        <taxon>Fungi</taxon>
        <taxon>Dikarya</taxon>
        <taxon>Ascomycota</taxon>
        <taxon>Pezizomycotina</taxon>
        <taxon>Sordariomycetes</taxon>
        <taxon>Sordariomycetidae</taxon>
        <taxon>Sordariales</taxon>
        <taxon>Podosporaceae</taxon>
        <taxon>Podospora</taxon>
    </lineage>
</organism>
<dbReference type="PANTHER" id="PTHR40640">
    <property type="entry name" value="ANCHORED GLYCOPROTEIN, PUTATIVE (AFU_ORTHOLOGUE AFUA_8G04860)-RELATED"/>
    <property type="match status" value="1"/>
</dbReference>